<evidence type="ECO:0000256" key="12">
    <source>
        <dbReference type="ARBA" id="ARBA00072252"/>
    </source>
</evidence>
<dbReference type="Pfam" id="PF00005">
    <property type="entry name" value="ABC_tran"/>
    <property type="match status" value="1"/>
</dbReference>
<comment type="subcellular location">
    <subcellularLocation>
        <location evidence="1">Cell membrane</location>
        <topology evidence="1">Multi-pass membrane protein</topology>
    </subcellularLocation>
</comment>
<feature type="transmembrane region" description="Helical" evidence="13">
    <location>
        <begin position="429"/>
        <end position="448"/>
    </location>
</feature>
<feature type="domain" description="Peptidase C39" evidence="16">
    <location>
        <begin position="18"/>
        <end position="143"/>
    </location>
</feature>
<dbReference type="CDD" id="cd18567">
    <property type="entry name" value="ABC_6TM_CvaB_RaxB_like"/>
    <property type="match status" value="1"/>
</dbReference>
<evidence type="ECO:0000256" key="7">
    <source>
        <dbReference type="ARBA" id="ARBA00022840"/>
    </source>
</evidence>
<protein>
    <recommendedName>
        <fullName evidence="12">Cyclolysin secretion/processing ATP-binding protein CyaB</fullName>
    </recommendedName>
</protein>
<dbReference type="Pfam" id="PF03412">
    <property type="entry name" value="Peptidase_C39"/>
    <property type="match status" value="1"/>
</dbReference>
<dbReference type="Gene3D" id="3.90.70.10">
    <property type="entry name" value="Cysteine proteinases"/>
    <property type="match status" value="1"/>
</dbReference>
<dbReference type="Pfam" id="PF00664">
    <property type="entry name" value="ABC_membrane"/>
    <property type="match status" value="1"/>
</dbReference>
<dbReference type="Proteomes" id="UP000448575">
    <property type="component" value="Unassembled WGS sequence"/>
</dbReference>
<feature type="transmembrane region" description="Helical" evidence="13">
    <location>
        <begin position="315"/>
        <end position="335"/>
    </location>
</feature>
<feature type="transmembrane region" description="Helical" evidence="13">
    <location>
        <begin position="243"/>
        <end position="263"/>
    </location>
</feature>
<dbReference type="InterPro" id="IPR011527">
    <property type="entry name" value="ABC1_TM_dom"/>
</dbReference>
<gene>
    <name evidence="17" type="ORF">GTP41_16085</name>
</gene>
<evidence type="ECO:0000256" key="8">
    <source>
        <dbReference type="ARBA" id="ARBA00022989"/>
    </source>
</evidence>
<feature type="transmembrane region" description="Helical" evidence="13">
    <location>
        <begin position="395"/>
        <end position="417"/>
    </location>
</feature>
<keyword evidence="3" id="KW-1003">Cell membrane</keyword>
<organism evidence="17 18">
    <name type="scientific">Pseudoduganella guangdongensis</name>
    <dbReference type="NCBI Taxonomy" id="2692179"/>
    <lineage>
        <taxon>Bacteria</taxon>
        <taxon>Pseudomonadati</taxon>
        <taxon>Pseudomonadota</taxon>
        <taxon>Betaproteobacteria</taxon>
        <taxon>Burkholderiales</taxon>
        <taxon>Oxalobacteraceae</taxon>
        <taxon>Telluria group</taxon>
        <taxon>Pseudoduganella</taxon>
    </lineage>
</organism>
<dbReference type="GO" id="GO:0005524">
    <property type="term" value="F:ATP binding"/>
    <property type="evidence" value="ECO:0007669"/>
    <property type="project" value="UniProtKB-KW"/>
</dbReference>
<comment type="similarity">
    <text evidence="11">Belongs to the ABC transporter superfamily. Cyclolysin exporter (TC 3.A.1.109.2) family.</text>
</comment>
<evidence type="ECO:0000256" key="5">
    <source>
        <dbReference type="ARBA" id="ARBA00022735"/>
    </source>
</evidence>
<evidence type="ECO:0000259" key="15">
    <source>
        <dbReference type="PROSITE" id="PS50929"/>
    </source>
</evidence>
<dbReference type="GO" id="GO:0006508">
    <property type="term" value="P:proteolysis"/>
    <property type="evidence" value="ECO:0007669"/>
    <property type="project" value="InterPro"/>
</dbReference>
<keyword evidence="5" id="KW-0354">Hemolysis</keyword>
<dbReference type="InterPro" id="IPR027417">
    <property type="entry name" value="P-loop_NTPase"/>
</dbReference>
<evidence type="ECO:0000259" key="14">
    <source>
        <dbReference type="PROSITE" id="PS50893"/>
    </source>
</evidence>
<dbReference type="InterPro" id="IPR005074">
    <property type="entry name" value="Peptidase_C39"/>
</dbReference>
<evidence type="ECO:0000313" key="18">
    <source>
        <dbReference type="Proteomes" id="UP000448575"/>
    </source>
</evidence>
<feature type="transmembrane region" description="Helical" evidence="13">
    <location>
        <begin position="178"/>
        <end position="199"/>
    </location>
</feature>
<keyword evidence="4 13" id="KW-0812">Transmembrane</keyword>
<dbReference type="FunFam" id="3.40.50.300:FF:000299">
    <property type="entry name" value="ABC transporter ATP-binding protein/permease"/>
    <property type="match status" value="1"/>
</dbReference>
<reference evidence="17 18" key="1">
    <citation type="submission" date="2019-12" db="EMBL/GenBank/DDBJ databases">
        <title>Novel species isolated from a subtropical stream in China.</title>
        <authorList>
            <person name="Lu H."/>
        </authorList>
    </citation>
    <scope>NUCLEOTIDE SEQUENCE [LARGE SCALE GENOMIC DNA]</scope>
    <source>
        <strain evidence="17 18">DS3</strain>
    </source>
</reference>
<evidence type="ECO:0000256" key="2">
    <source>
        <dbReference type="ARBA" id="ARBA00022448"/>
    </source>
</evidence>
<accession>A0A6N9HLR3</accession>
<dbReference type="GO" id="GO:0034040">
    <property type="term" value="F:ATPase-coupled lipid transmembrane transporter activity"/>
    <property type="evidence" value="ECO:0007669"/>
    <property type="project" value="TreeGrafter"/>
</dbReference>
<dbReference type="RefSeq" id="WP_161026581.1">
    <property type="nucleotide sequence ID" value="NZ_WWCJ01000010.1"/>
</dbReference>
<keyword evidence="6" id="KW-0547">Nucleotide-binding</keyword>
<dbReference type="PANTHER" id="PTHR24221">
    <property type="entry name" value="ATP-BINDING CASSETTE SUB-FAMILY B"/>
    <property type="match status" value="1"/>
</dbReference>
<dbReference type="PROSITE" id="PS50990">
    <property type="entry name" value="PEPTIDASE_C39"/>
    <property type="match status" value="1"/>
</dbReference>
<dbReference type="SMART" id="SM00382">
    <property type="entry name" value="AAA"/>
    <property type="match status" value="1"/>
</dbReference>
<evidence type="ECO:0000256" key="10">
    <source>
        <dbReference type="ARBA" id="ARBA00055355"/>
    </source>
</evidence>
<dbReference type="AlphaFoldDB" id="A0A6N9HLR3"/>
<dbReference type="GO" id="GO:0016887">
    <property type="term" value="F:ATP hydrolysis activity"/>
    <property type="evidence" value="ECO:0007669"/>
    <property type="project" value="InterPro"/>
</dbReference>
<keyword evidence="7 17" id="KW-0067">ATP-binding</keyword>
<dbReference type="InterPro" id="IPR036640">
    <property type="entry name" value="ABC1_TM_sf"/>
</dbReference>
<dbReference type="Gene3D" id="3.40.50.300">
    <property type="entry name" value="P-loop containing nucleotide triphosphate hydrolases"/>
    <property type="match status" value="1"/>
</dbReference>
<dbReference type="GO" id="GO:0008233">
    <property type="term" value="F:peptidase activity"/>
    <property type="evidence" value="ECO:0007669"/>
    <property type="project" value="InterPro"/>
</dbReference>
<dbReference type="PROSITE" id="PS50893">
    <property type="entry name" value="ABC_TRANSPORTER_2"/>
    <property type="match status" value="1"/>
</dbReference>
<evidence type="ECO:0000313" key="17">
    <source>
        <dbReference type="EMBL" id="MYN03615.1"/>
    </source>
</evidence>
<dbReference type="PROSITE" id="PS50929">
    <property type="entry name" value="ABC_TM1F"/>
    <property type="match status" value="1"/>
</dbReference>
<feature type="domain" description="ABC transporter" evidence="14">
    <location>
        <begin position="493"/>
        <end position="718"/>
    </location>
</feature>
<keyword evidence="18" id="KW-1185">Reference proteome</keyword>
<dbReference type="EMBL" id="WWCJ01000010">
    <property type="protein sequence ID" value="MYN03615.1"/>
    <property type="molecule type" value="Genomic_DNA"/>
</dbReference>
<name>A0A6N9HLR3_9BURK</name>
<dbReference type="InterPro" id="IPR003439">
    <property type="entry name" value="ABC_transporter-like_ATP-bd"/>
</dbReference>
<feature type="domain" description="ABC transmembrane type-1" evidence="15">
    <location>
        <begin position="178"/>
        <end position="456"/>
    </location>
</feature>
<evidence type="ECO:0000256" key="9">
    <source>
        <dbReference type="ARBA" id="ARBA00023136"/>
    </source>
</evidence>
<evidence type="ECO:0000256" key="1">
    <source>
        <dbReference type="ARBA" id="ARBA00004651"/>
    </source>
</evidence>
<evidence type="ECO:0000259" key="16">
    <source>
        <dbReference type="PROSITE" id="PS50990"/>
    </source>
</evidence>
<dbReference type="InterPro" id="IPR003593">
    <property type="entry name" value="AAA+_ATPase"/>
</dbReference>
<evidence type="ECO:0000256" key="6">
    <source>
        <dbReference type="ARBA" id="ARBA00022741"/>
    </source>
</evidence>
<evidence type="ECO:0000256" key="4">
    <source>
        <dbReference type="ARBA" id="ARBA00022692"/>
    </source>
</evidence>
<keyword evidence="2" id="KW-0813">Transport</keyword>
<dbReference type="PROSITE" id="PS00211">
    <property type="entry name" value="ABC_TRANSPORTER_1"/>
    <property type="match status" value="1"/>
</dbReference>
<comment type="caution">
    <text evidence="17">The sequence shown here is derived from an EMBL/GenBank/DDBJ whole genome shotgun (WGS) entry which is preliminary data.</text>
</comment>
<dbReference type="PANTHER" id="PTHR24221:SF606">
    <property type="entry name" value="COLICIN V SECRETION-PROCESSING ATP-BINDING PROTEIN"/>
    <property type="match status" value="1"/>
</dbReference>
<dbReference type="SUPFAM" id="SSF52540">
    <property type="entry name" value="P-loop containing nucleoside triphosphate hydrolases"/>
    <property type="match status" value="1"/>
</dbReference>
<evidence type="ECO:0000256" key="3">
    <source>
        <dbReference type="ARBA" id="ARBA00022475"/>
    </source>
</evidence>
<dbReference type="InterPro" id="IPR017871">
    <property type="entry name" value="ABC_transporter-like_CS"/>
</dbReference>
<comment type="function">
    <text evidence="10">Involved in the export of calmodulin-sensitive adenylate cyclase-hemolysin (cyclolysin).</text>
</comment>
<evidence type="ECO:0000256" key="13">
    <source>
        <dbReference type="SAM" id="Phobius"/>
    </source>
</evidence>
<keyword evidence="8 13" id="KW-1133">Transmembrane helix</keyword>
<sequence>MNFGLNFGRRQRLPLIMQGEAAECGLASVAMVASYHGHEIDLLGMRQRFSLSMRGASLKTLVDIAGALKLRARPVRIELEELQHLAMPCVLHWNMNHFVVLKKVRLDARGKLRSIRIHDPAIGDVTVGAAQVDTAFTGVALELTPTEGFEARAERPRVRIGQLVRQVRGLQGALVQTFALALALEAFALLAPLFMQLVVDGPIASADNDMLTVFALGFGMLMLVQVAVGAFRSWVVMYISTHVGLQWIANVFTHLLHLPLWFFEKRSMGDIVSRFGSVNMIQQTLSRSFIETILDGIMALAALAILLLYSPMLTGVVALALAVYIGLRAALYLALRRANEEQLNFKAREQTLFYESVRGIQAIKLFNHERVRHARWLNAQVAAANRNIRCDKLALYFKTGNALLTGVENVAVVWLGARLVMGDSFSLGMLYAFLAYKGIFTGRAYALVDKLQDLRMLSLQGERLADIVLTEREKGEEGDEQHAAPALPERFDIELRGVSFRYSDADPWVLRGLDLVIHTGQSVAIVGPSGCGKTTLLKLLIGILEPTEGEILVGGLPLAQLGARRYRAMLGAVMQDDQLFAGTIADNLCFFDQQIDMAWLEQCADSAAIGADIRAMPMGFQTLIGEMGSSLSGGQKQRMVLARALYKRPRILFLDEATSHLDTGNERRVNDAIHHLAITRVIVAHRQETIASAERVIELAQGALVRDFLQEQGEALRA</sequence>
<dbReference type="GO" id="GO:0140359">
    <property type="term" value="F:ABC-type transporter activity"/>
    <property type="evidence" value="ECO:0007669"/>
    <property type="project" value="InterPro"/>
</dbReference>
<proteinExistence type="inferred from homology"/>
<dbReference type="SUPFAM" id="SSF90123">
    <property type="entry name" value="ABC transporter transmembrane region"/>
    <property type="match status" value="1"/>
</dbReference>
<keyword evidence="9 13" id="KW-0472">Membrane</keyword>
<dbReference type="GO" id="GO:0005886">
    <property type="term" value="C:plasma membrane"/>
    <property type="evidence" value="ECO:0007669"/>
    <property type="project" value="UniProtKB-SubCell"/>
</dbReference>
<keyword evidence="5" id="KW-0204">Cytolysis</keyword>
<dbReference type="GO" id="GO:0031640">
    <property type="term" value="P:killing of cells of another organism"/>
    <property type="evidence" value="ECO:0007669"/>
    <property type="project" value="UniProtKB-KW"/>
</dbReference>
<feature type="transmembrane region" description="Helical" evidence="13">
    <location>
        <begin position="211"/>
        <end position="231"/>
    </location>
</feature>
<evidence type="ECO:0000256" key="11">
    <source>
        <dbReference type="ARBA" id="ARBA00061173"/>
    </source>
</evidence>
<dbReference type="InterPro" id="IPR039421">
    <property type="entry name" value="Type_1_exporter"/>
</dbReference>
<dbReference type="Gene3D" id="1.20.1560.10">
    <property type="entry name" value="ABC transporter type 1, transmembrane domain"/>
    <property type="match status" value="1"/>
</dbReference>